<dbReference type="Pfam" id="PF00496">
    <property type="entry name" value="SBP_bac_5"/>
    <property type="match status" value="1"/>
</dbReference>
<evidence type="ECO:0000259" key="2">
    <source>
        <dbReference type="Pfam" id="PF00496"/>
    </source>
</evidence>
<dbReference type="PIRSF" id="PIRSF002741">
    <property type="entry name" value="MppA"/>
    <property type="match status" value="1"/>
</dbReference>
<dbReference type="InterPro" id="IPR000914">
    <property type="entry name" value="SBP_5_dom"/>
</dbReference>
<dbReference type="PANTHER" id="PTHR30290:SF65">
    <property type="entry name" value="MONOACYL PHOSPHATIDYLINOSITOL TETRAMANNOSIDE-BINDING PROTEIN LPQW-RELATED"/>
    <property type="match status" value="1"/>
</dbReference>
<evidence type="ECO:0000313" key="3">
    <source>
        <dbReference type="EMBL" id="KKZ15036.1"/>
    </source>
</evidence>
<keyword evidence="1" id="KW-0732">Signal</keyword>
<dbReference type="GO" id="GO:0043190">
    <property type="term" value="C:ATP-binding cassette (ABC) transporter complex"/>
    <property type="evidence" value="ECO:0007669"/>
    <property type="project" value="InterPro"/>
</dbReference>
<dbReference type="SUPFAM" id="SSF53850">
    <property type="entry name" value="Periplasmic binding protein-like II"/>
    <property type="match status" value="1"/>
</dbReference>
<protein>
    <recommendedName>
        <fullName evidence="2">Solute-binding protein family 5 domain-containing protein</fullName>
    </recommendedName>
</protein>
<feature type="domain" description="Solute-binding protein family 5" evidence="2">
    <location>
        <begin position="104"/>
        <end position="447"/>
    </location>
</feature>
<dbReference type="Gene3D" id="3.40.190.10">
    <property type="entry name" value="Periplasmic binding protein-like II"/>
    <property type="match status" value="1"/>
</dbReference>
<dbReference type="InterPro" id="IPR030678">
    <property type="entry name" value="Peptide/Ni-bd"/>
</dbReference>
<sequence>MKRFSVLSLLLVLAMAPGSGLGGARAGAQPTAGEQVTDLSSGQKLTLHYWQAPSLLIPYLSSGDKEAEAASLSLEPLASYGPDGRLVPRLATVIPSRANGGIGAAGRTITWLLKEGVRWSDGSPMTAEDVVFTWKYCAAHGSGCRTRDAFDDVAAIKAVDPHRVQIQFTQPKPYPYAVFTGANMPIISERQFGDCLGVVARACAEERLPLGTGPYRITEFTANRDVAYVKNPFFHGQQPYFDHVVLKGGGTAMDGARAVLEDGTADYGWNVQANPQVLRKLEAQGQGRLAVAFGGVVERIYMNQTNPSQELGEQRSEYNNGQNTHPFLTFSPIVQAMSMAIDRKIIAEQLYGFAGRPECNLVAAPTEYVSTANDACLTQDIAGANALLDAHGVVDDNGDGIRDYQDVPLHITFQTSANAIRKSTHDLLRDWWQQIGISTELIQQDASIFFGGDPVLQKGQTFIRFFADAQMFTETFGIDPEQSLSKRLCSAIPESENRWTGVNTSRVCNETYDALFDQLQKTPTGPRRQQLVKQLNDLIIQQGYEIPLINRGVTSVVANTLQGFEPNPWDSQLWNIGQWFRVESSHQDQGEPLGIKE</sequence>
<feature type="signal peptide" evidence="1">
    <location>
        <begin position="1"/>
        <end position="22"/>
    </location>
</feature>
<dbReference type="EMBL" id="JXUO01000082">
    <property type="protein sequence ID" value="KKZ15036.1"/>
    <property type="molecule type" value="Genomic_DNA"/>
</dbReference>
<comment type="caution">
    <text evidence="3">The sequence shown here is derived from an EMBL/GenBank/DDBJ whole genome shotgun (WGS) entry which is preliminary data.</text>
</comment>
<dbReference type="AlphaFoldDB" id="A0A6N3XD52"/>
<proteinExistence type="predicted"/>
<name>A0A6N3XD52_9SYNE</name>
<gene>
    <name evidence="3" type="ORF">TH68_02570</name>
</gene>
<organism evidence="3 4">
    <name type="scientific">Candidatus Synechococcus spongiarum 142</name>
    <dbReference type="NCBI Taxonomy" id="1608213"/>
    <lineage>
        <taxon>Bacteria</taxon>
        <taxon>Bacillati</taxon>
        <taxon>Cyanobacteriota</taxon>
        <taxon>Cyanophyceae</taxon>
        <taxon>Synechococcales</taxon>
        <taxon>Synechococcaceae</taxon>
        <taxon>Synechococcus</taxon>
    </lineage>
</organism>
<dbReference type="CDD" id="cd08513">
    <property type="entry name" value="PBP2_thermophilic_Hb8_like"/>
    <property type="match status" value="1"/>
</dbReference>
<dbReference type="InterPro" id="IPR039424">
    <property type="entry name" value="SBP_5"/>
</dbReference>
<dbReference type="Proteomes" id="UP000035054">
    <property type="component" value="Unassembled WGS sequence"/>
</dbReference>
<dbReference type="GO" id="GO:1904680">
    <property type="term" value="F:peptide transmembrane transporter activity"/>
    <property type="evidence" value="ECO:0007669"/>
    <property type="project" value="TreeGrafter"/>
</dbReference>
<reference evidence="3 4" key="1">
    <citation type="submission" date="2015-01" db="EMBL/GenBank/DDBJ databases">
        <title>Lifestyle Evolution in Cyanobacterial Symbionts of Sponges.</title>
        <authorList>
            <person name="Burgsdorf I."/>
            <person name="Slaby B.M."/>
            <person name="Handley K.M."/>
            <person name="Haber M."/>
            <person name="Blom J."/>
            <person name="Marshall C.W."/>
            <person name="Gilbert J.A."/>
            <person name="Hentschel U."/>
            <person name="Steindler L."/>
        </authorList>
    </citation>
    <scope>NUCLEOTIDE SEQUENCE [LARGE SCALE GENOMIC DNA]</scope>
    <source>
        <strain evidence="3">142</strain>
    </source>
</reference>
<feature type="chain" id="PRO_5026734652" description="Solute-binding protein family 5 domain-containing protein" evidence="1">
    <location>
        <begin position="23"/>
        <end position="597"/>
    </location>
</feature>
<dbReference type="GO" id="GO:0015833">
    <property type="term" value="P:peptide transport"/>
    <property type="evidence" value="ECO:0007669"/>
    <property type="project" value="TreeGrafter"/>
</dbReference>
<dbReference type="PANTHER" id="PTHR30290">
    <property type="entry name" value="PERIPLASMIC BINDING COMPONENT OF ABC TRANSPORTER"/>
    <property type="match status" value="1"/>
</dbReference>
<evidence type="ECO:0000313" key="4">
    <source>
        <dbReference type="Proteomes" id="UP000035054"/>
    </source>
</evidence>
<accession>A0A6N3XD52</accession>
<dbReference type="GO" id="GO:0042597">
    <property type="term" value="C:periplasmic space"/>
    <property type="evidence" value="ECO:0007669"/>
    <property type="project" value="UniProtKB-ARBA"/>
</dbReference>
<evidence type="ECO:0000256" key="1">
    <source>
        <dbReference type="SAM" id="SignalP"/>
    </source>
</evidence>
<dbReference type="Gene3D" id="3.10.105.10">
    <property type="entry name" value="Dipeptide-binding Protein, Domain 3"/>
    <property type="match status" value="1"/>
</dbReference>